<dbReference type="Proteomes" id="UP000238563">
    <property type="component" value="Unassembled WGS sequence"/>
</dbReference>
<evidence type="ECO:0000313" key="2">
    <source>
        <dbReference type="EMBL" id="PRD49600.1"/>
    </source>
</evidence>
<feature type="compositionally biased region" description="Basic residues" evidence="1">
    <location>
        <begin position="43"/>
        <end position="53"/>
    </location>
</feature>
<gene>
    <name evidence="2" type="ORF">C5750_24545</name>
</gene>
<comment type="caution">
    <text evidence="2">The sequence shown here is derived from an EMBL/GenBank/DDBJ whole genome shotgun (WGS) entry which is preliminary data.</text>
</comment>
<organism evidence="2 3">
    <name type="scientific">Phyllobacterium myrsinacearum</name>
    <dbReference type="NCBI Taxonomy" id="28101"/>
    <lineage>
        <taxon>Bacteria</taxon>
        <taxon>Pseudomonadati</taxon>
        <taxon>Pseudomonadota</taxon>
        <taxon>Alphaproteobacteria</taxon>
        <taxon>Hyphomicrobiales</taxon>
        <taxon>Phyllobacteriaceae</taxon>
        <taxon>Phyllobacterium</taxon>
    </lineage>
</organism>
<keyword evidence="3" id="KW-1185">Reference proteome</keyword>
<feature type="region of interest" description="Disordered" evidence="1">
    <location>
        <begin position="37"/>
        <end position="60"/>
    </location>
</feature>
<accession>A0A2S9J9Z0</accession>
<evidence type="ECO:0000313" key="3">
    <source>
        <dbReference type="Proteomes" id="UP000238563"/>
    </source>
</evidence>
<evidence type="ECO:0000256" key="1">
    <source>
        <dbReference type="SAM" id="MobiDB-lite"/>
    </source>
</evidence>
<protein>
    <submittedName>
        <fullName evidence="2">Uncharacterized protein</fullName>
    </submittedName>
</protein>
<sequence>MFGVAFINLVKIAEGFSTRMPIIALIGKAISDAANNAYQSSPARRRPSGKARPKILINYP</sequence>
<reference evidence="2 3" key="1">
    <citation type="submission" date="2018-02" db="EMBL/GenBank/DDBJ databases">
        <title>The draft genome of Phyllobacterium myrsinacearum DSM5892.</title>
        <authorList>
            <person name="Li L."/>
            <person name="Liu L."/>
            <person name="Zhang X."/>
            <person name="Wang T."/>
        </authorList>
    </citation>
    <scope>NUCLEOTIDE SEQUENCE [LARGE SCALE GENOMIC DNA]</scope>
    <source>
        <strain evidence="2 3">DSM 5892</strain>
    </source>
</reference>
<dbReference type="AlphaFoldDB" id="A0A2S9J9Z0"/>
<name>A0A2S9J9Z0_9HYPH</name>
<proteinExistence type="predicted"/>
<dbReference type="EMBL" id="PVBT01000010">
    <property type="protein sequence ID" value="PRD49600.1"/>
    <property type="molecule type" value="Genomic_DNA"/>
</dbReference>